<dbReference type="PROSITE" id="PS50198">
    <property type="entry name" value="PPIC_PPIASE_2"/>
    <property type="match status" value="1"/>
</dbReference>
<reference evidence="5 6" key="1">
    <citation type="submission" date="2024-09" db="EMBL/GenBank/DDBJ databases">
        <authorList>
            <person name="Sun Q."/>
            <person name="Mori K."/>
        </authorList>
    </citation>
    <scope>NUCLEOTIDE SEQUENCE [LARGE SCALE GENOMIC DNA]</scope>
    <source>
        <strain evidence="5 6">CCM 7759</strain>
    </source>
</reference>
<sequence>MLQNKPTTARKWALVLLTAALVLALAACGGNKDAANGGTTNTDKPTDVIATYKENGTITKANFDSFMNVNKLINPGLEQYAADPAFQQDLLKQLIAMKVLASRASDPVKAEADKQVASQLEQFKMYFGAMEGGLDEQLKKNNLQMADIEDFLKMSSYGIGGLKEKVTDDEAKKSYDDRLKAEPGAYGVATVSHILIGLTDPSDPTGQKALRTKEEALARAKEVKDKLDKGGDFAALAKEYSDDPGSKDTGGQYKDADINQWVEGFKNAAATLPIGKISDPVETEFGYHVMRVDARKTKTFDEVKDSLKSEVAEQSAYDFMEKELPGLILTNNLPQPPAPSATPTAPAEGTTTTPATPAPSK</sequence>
<feature type="region of interest" description="Disordered" evidence="2">
    <location>
        <begin position="329"/>
        <end position="361"/>
    </location>
</feature>
<dbReference type="Pfam" id="PF13616">
    <property type="entry name" value="Rotamase_3"/>
    <property type="match status" value="1"/>
</dbReference>
<comment type="caution">
    <text evidence="5">The sequence shown here is derived from an EMBL/GenBank/DDBJ whole genome shotgun (WGS) entry which is preliminary data.</text>
</comment>
<organism evidence="5 6">
    <name type="scientific">Paenibacillus chartarius</name>
    <dbReference type="NCBI Taxonomy" id="747481"/>
    <lineage>
        <taxon>Bacteria</taxon>
        <taxon>Bacillati</taxon>
        <taxon>Bacillota</taxon>
        <taxon>Bacilli</taxon>
        <taxon>Bacillales</taxon>
        <taxon>Paenibacillaceae</taxon>
        <taxon>Paenibacillus</taxon>
    </lineage>
</organism>
<dbReference type="InterPro" id="IPR046357">
    <property type="entry name" value="PPIase_dom_sf"/>
</dbReference>
<dbReference type="InterPro" id="IPR050245">
    <property type="entry name" value="PrsA_foldase"/>
</dbReference>
<dbReference type="PANTHER" id="PTHR47245">
    <property type="entry name" value="PEPTIDYLPROLYL ISOMERASE"/>
    <property type="match status" value="1"/>
</dbReference>
<name>A0ABV6DUD3_9BACL</name>
<evidence type="ECO:0000256" key="2">
    <source>
        <dbReference type="SAM" id="MobiDB-lite"/>
    </source>
</evidence>
<proteinExistence type="predicted"/>
<dbReference type="SUPFAM" id="SSF54534">
    <property type="entry name" value="FKBP-like"/>
    <property type="match status" value="1"/>
</dbReference>
<feature type="compositionally biased region" description="Low complexity" evidence="2">
    <location>
        <begin position="341"/>
        <end position="355"/>
    </location>
</feature>
<feature type="domain" description="PpiC" evidence="4">
    <location>
        <begin position="191"/>
        <end position="294"/>
    </location>
</feature>
<evidence type="ECO:0000256" key="3">
    <source>
        <dbReference type="SAM" id="SignalP"/>
    </source>
</evidence>
<dbReference type="EC" id="5.2.1.8" evidence="5"/>
<dbReference type="Gene3D" id="3.10.50.40">
    <property type="match status" value="1"/>
</dbReference>
<evidence type="ECO:0000313" key="5">
    <source>
        <dbReference type="EMBL" id="MFC0216123.1"/>
    </source>
</evidence>
<feature type="chain" id="PRO_5047499002" evidence="3">
    <location>
        <begin position="27"/>
        <end position="361"/>
    </location>
</feature>
<dbReference type="GO" id="GO:0003755">
    <property type="term" value="F:peptidyl-prolyl cis-trans isomerase activity"/>
    <property type="evidence" value="ECO:0007669"/>
    <property type="project" value="UniProtKB-EC"/>
</dbReference>
<evidence type="ECO:0000259" key="4">
    <source>
        <dbReference type="PROSITE" id="PS50198"/>
    </source>
</evidence>
<dbReference type="InterPro" id="IPR027304">
    <property type="entry name" value="Trigger_fact/SurA_dom_sf"/>
</dbReference>
<evidence type="ECO:0000256" key="1">
    <source>
        <dbReference type="PROSITE-ProRule" id="PRU00278"/>
    </source>
</evidence>
<dbReference type="PROSITE" id="PS51257">
    <property type="entry name" value="PROKAR_LIPOPROTEIN"/>
    <property type="match status" value="1"/>
</dbReference>
<keyword evidence="1 5" id="KW-0413">Isomerase</keyword>
<accession>A0ABV6DUD3</accession>
<dbReference type="EMBL" id="JBHLWN010000110">
    <property type="protein sequence ID" value="MFC0216123.1"/>
    <property type="molecule type" value="Genomic_DNA"/>
</dbReference>
<keyword evidence="1" id="KW-0697">Rotamase</keyword>
<keyword evidence="3" id="KW-0732">Signal</keyword>
<gene>
    <name evidence="5" type="ORF">ACFFK0_27380</name>
</gene>
<dbReference type="Proteomes" id="UP001589776">
    <property type="component" value="Unassembled WGS sequence"/>
</dbReference>
<dbReference type="RefSeq" id="WP_377473983.1">
    <property type="nucleotide sequence ID" value="NZ_JBHLWN010000110.1"/>
</dbReference>
<evidence type="ECO:0000313" key="6">
    <source>
        <dbReference type="Proteomes" id="UP001589776"/>
    </source>
</evidence>
<protein>
    <submittedName>
        <fullName evidence="5">Peptidylprolyl isomerase</fullName>
        <ecNumber evidence="5">5.2.1.8</ecNumber>
    </submittedName>
</protein>
<dbReference type="SUPFAM" id="SSF109998">
    <property type="entry name" value="Triger factor/SurA peptide-binding domain-like"/>
    <property type="match status" value="1"/>
</dbReference>
<feature type="signal peptide" evidence="3">
    <location>
        <begin position="1"/>
        <end position="26"/>
    </location>
</feature>
<keyword evidence="6" id="KW-1185">Reference proteome</keyword>
<dbReference type="PANTHER" id="PTHR47245:SF2">
    <property type="entry name" value="PEPTIDYL-PROLYL CIS-TRANS ISOMERASE HP_0175-RELATED"/>
    <property type="match status" value="1"/>
</dbReference>
<dbReference type="InterPro" id="IPR000297">
    <property type="entry name" value="PPIase_PpiC"/>
</dbReference>